<dbReference type="Pfam" id="PF01302">
    <property type="entry name" value="CAP_GLY"/>
    <property type="match status" value="2"/>
</dbReference>
<dbReference type="Gene3D" id="2.30.30.190">
    <property type="entry name" value="CAP Gly-rich-like domain"/>
    <property type="match status" value="2"/>
</dbReference>
<accession>A0A1I8IEN1</accession>
<dbReference type="GO" id="GO:0005634">
    <property type="term" value="C:nucleus"/>
    <property type="evidence" value="ECO:0007669"/>
    <property type="project" value="TreeGrafter"/>
</dbReference>
<feature type="domain" description="CAP-Gly" evidence="2">
    <location>
        <begin position="487"/>
        <end position="529"/>
    </location>
</feature>
<feature type="compositionally biased region" description="Gly residues" evidence="1">
    <location>
        <begin position="1049"/>
        <end position="1058"/>
    </location>
</feature>
<feature type="region of interest" description="Disordered" evidence="1">
    <location>
        <begin position="1044"/>
        <end position="1223"/>
    </location>
</feature>
<feature type="compositionally biased region" description="Low complexity" evidence="1">
    <location>
        <begin position="186"/>
        <end position="197"/>
    </location>
</feature>
<dbReference type="InterPro" id="IPR036859">
    <property type="entry name" value="CAP-Gly_dom_sf"/>
</dbReference>
<dbReference type="GO" id="GO:0031122">
    <property type="term" value="P:cytoplasmic microtubule organization"/>
    <property type="evidence" value="ECO:0007669"/>
    <property type="project" value="TreeGrafter"/>
</dbReference>
<dbReference type="WBParaSite" id="maker-uti_cns_0011823-snap-gene-0.2-mRNA-1">
    <property type="protein sequence ID" value="maker-uti_cns_0011823-snap-gene-0.2-mRNA-1"/>
    <property type="gene ID" value="maker-uti_cns_0011823-snap-gene-0.2"/>
</dbReference>
<feature type="compositionally biased region" description="Polar residues" evidence="1">
    <location>
        <begin position="438"/>
        <end position="450"/>
    </location>
</feature>
<evidence type="ECO:0000259" key="2">
    <source>
        <dbReference type="PROSITE" id="PS50245"/>
    </source>
</evidence>
<feature type="compositionally biased region" description="Pro residues" evidence="1">
    <location>
        <begin position="1129"/>
        <end position="1146"/>
    </location>
</feature>
<feature type="compositionally biased region" description="Low complexity" evidence="1">
    <location>
        <begin position="72"/>
        <end position="92"/>
    </location>
</feature>
<sequence length="1328" mass="139797">DLISETGITYQIVSSIPPATGEVEDRKSLAVLAAASSDAISSLAAGGSAENSSSCSLLAESSAIGDSKLTDGNSAAPGSAASSAAGASSNGSWKPAQPDSETYIKQYLSAVSAVEYFLREEKGPAGGCGEILQECKNQSDQKQMIRSVSLGSLSLLKLNEPGYLAGGQAASVAAAAGGPPVPPQQQQPQQQPSASVQNLHAALRRAEPPSALIGPVGTAAKNPLISPLSSHPAGVLGGAGGSGGGGAGGTGGAGGLMSRSSLLLTPMKPLAEEAASFGGHRGGPGGDFLGEADFPDRGGDAASEDSDGGDGGSRRRNPFNEDCGGRMRKSKSERAQLTQSMYLDRDTSWAAFQQQEVPQPVDSAVLETAQPPPAEPPEAPSPTQPPPPPVGTAAEQPPEAAEAGEGEGLVRLTRLLQSPKRSAQKAPNGGGGDEEFSDSASAFGSRQDLSGSGRVDTAPPAWLKPGEPCLVQQPQGAKLPGHVRFCGPTQFAAGTWVGVELDQPEGRNDGSVKGVKYFRCRARHGLFVRHDKVLQPQRRASRSVISPFMESTKSGLSRSFSASSFSLSRTCVGSIVERPLWKPAWFSSRMPICSAQVPTRVARIQAMILLTLGRRQMPRKLLRLDRSPFLCSGIIRPVFSWSSHYGAGVCHSRWISDRNAARTSLQAPVRYRIRIPSSSGAPSLIFLSSVSISLSRRSLSISSFARCSDTPSPVGPGALRRRENMVSGSFSKHTLGGFEDFPFDFLPRMKPSSSYQRFEAGFFHVPLQTGFYVLFDLAAKSRPPKRLPHLLLGLENPNVPSTPSTMSFFQHRSQHIPWQHHLRLTSTGRMTQQHLTVRHLKVTTSFDNPPCRRPHEPHSRNSSIGSHASASFLASRRRQAHHVDTSVRFQRNKPANRLSFLDPLPTTGRIQQSHRQPSIHAGRYQSSSQRQILLSGLHGFSSVMPTDPQFLAPFFSTLAGMITSCAGSRNTVVSALIRHTTGSSPFCPAAKNPLISPLSSHPAGVLGGAGGSGGGGAGGSAGAGGLISRSSLLLTPMKPLAEEAASFGGHRGGPGGDFLGEADFPDRGAVAASEDSDGGDGGSRRRNPFNEDCGGRMRKSKSEKGTADAVHEVPQSVDSAVLETSQPQPAEPPEAPSPTQPPPPPVGTAAEQPPEAAEAGEGEGLVRLTRLLQSPKRSAQKAPNGGGGDEEFSDSASAFGSRQDLSGSGRVDTAPPAWLKPGEPCLVQQPQGAKLPVRGGHLGGGGTKPAEGRNDGSVKGVKYFRCRARHGLFVRHDKVLQPRRRASQQMKTGKMRAAALYLLFDSFIHLVILSQTMRSVSTWTVTSQ</sequence>
<feature type="region of interest" description="Disordered" evidence="1">
    <location>
        <begin position="274"/>
        <end position="336"/>
    </location>
</feature>
<dbReference type="SMART" id="SM01052">
    <property type="entry name" value="CAP_GLY"/>
    <property type="match status" value="2"/>
</dbReference>
<feature type="compositionally biased region" description="Polar residues" evidence="1">
    <location>
        <begin position="860"/>
        <end position="869"/>
    </location>
</feature>
<dbReference type="Proteomes" id="UP000095280">
    <property type="component" value="Unplaced"/>
</dbReference>
<proteinExistence type="predicted"/>
<feature type="compositionally biased region" description="Low complexity" evidence="1">
    <location>
        <begin position="391"/>
        <end position="403"/>
    </location>
</feature>
<dbReference type="PROSITE" id="PS50245">
    <property type="entry name" value="CAP_GLY_2"/>
    <property type="match status" value="2"/>
</dbReference>
<keyword evidence="3" id="KW-1185">Reference proteome</keyword>
<feature type="region of interest" description="Disordered" evidence="1">
    <location>
        <begin position="69"/>
        <end position="98"/>
    </location>
</feature>
<dbReference type="GO" id="GO:0005938">
    <property type="term" value="C:cell cortex"/>
    <property type="evidence" value="ECO:0007669"/>
    <property type="project" value="TreeGrafter"/>
</dbReference>
<evidence type="ECO:0000313" key="4">
    <source>
        <dbReference type="WBParaSite" id="maker-uti_cns_0011823-snap-gene-0.2-mRNA-1"/>
    </source>
</evidence>
<organism evidence="3 4">
    <name type="scientific">Macrostomum lignano</name>
    <dbReference type="NCBI Taxonomy" id="282301"/>
    <lineage>
        <taxon>Eukaryota</taxon>
        <taxon>Metazoa</taxon>
        <taxon>Spiralia</taxon>
        <taxon>Lophotrochozoa</taxon>
        <taxon>Platyhelminthes</taxon>
        <taxon>Rhabditophora</taxon>
        <taxon>Macrostomorpha</taxon>
        <taxon>Macrostomida</taxon>
        <taxon>Macrostomidae</taxon>
        <taxon>Macrostomum</taxon>
    </lineage>
</organism>
<feature type="compositionally biased region" description="Basic and acidic residues" evidence="1">
    <location>
        <begin position="1100"/>
        <end position="1111"/>
    </location>
</feature>
<feature type="domain" description="CAP-Gly" evidence="2">
    <location>
        <begin position="1232"/>
        <end position="1275"/>
    </location>
</feature>
<dbReference type="SUPFAM" id="SSF74924">
    <property type="entry name" value="Cap-Gly domain"/>
    <property type="match status" value="2"/>
</dbReference>
<evidence type="ECO:0000256" key="1">
    <source>
        <dbReference type="SAM" id="MobiDB-lite"/>
    </source>
</evidence>
<name>A0A1I8IEN1_9PLAT</name>
<dbReference type="InterPro" id="IPR000938">
    <property type="entry name" value="CAP-Gly_domain"/>
</dbReference>
<feature type="compositionally biased region" description="Polar residues" evidence="1">
    <location>
        <begin position="1194"/>
        <end position="1206"/>
    </location>
</feature>
<feature type="region of interest" description="Disordered" evidence="1">
    <location>
        <begin position="367"/>
        <end position="461"/>
    </location>
</feature>
<dbReference type="PANTHER" id="PTHR18916">
    <property type="entry name" value="DYNACTIN 1-RELATED MICROTUBULE-BINDING"/>
    <property type="match status" value="1"/>
</dbReference>
<reference evidence="4" key="1">
    <citation type="submission" date="2016-11" db="UniProtKB">
        <authorList>
            <consortium name="WormBaseParasite"/>
        </authorList>
    </citation>
    <scope>IDENTIFICATION</scope>
</reference>
<feature type="region of interest" description="Disordered" evidence="1">
    <location>
        <begin position="844"/>
        <end position="885"/>
    </location>
</feature>
<evidence type="ECO:0000313" key="3">
    <source>
        <dbReference type="Proteomes" id="UP000095280"/>
    </source>
</evidence>
<dbReference type="GO" id="GO:0035371">
    <property type="term" value="C:microtubule plus-end"/>
    <property type="evidence" value="ECO:0007669"/>
    <property type="project" value="TreeGrafter"/>
</dbReference>
<dbReference type="GO" id="GO:0051010">
    <property type="term" value="F:microtubule plus-end binding"/>
    <property type="evidence" value="ECO:0007669"/>
    <property type="project" value="TreeGrafter"/>
</dbReference>
<feature type="compositionally biased region" description="Pro residues" evidence="1">
    <location>
        <begin position="370"/>
        <end position="390"/>
    </location>
</feature>
<feature type="compositionally biased region" description="Low complexity" evidence="1">
    <location>
        <begin position="1147"/>
        <end position="1159"/>
    </location>
</feature>
<dbReference type="PANTHER" id="PTHR18916:SF89">
    <property type="entry name" value="CAP-GLY DOMAIN-CONTAINING PROTEIN"/>
    <property type="match status" value="1"/>
</dbReference>
<feature type="compositionally biased region" description="Gly residues" evidence="1">
    <location>
        <begin position="279"/>
        <end position="288"/>
    </location>
</feature>
<protein>
    <submittedName>
        <fullName evidence="4">CAP-Gly domain-containing protein</fullName>
    </submittedName>
</protein>
<feature type="region of interest" description="Disordered" evidence="1">
    <location>
        <begin position="173"/>
        <end position="198"/>
    </location>
</feature>